<dbReference type="PANTHER" id="PTHR45950">
    <property type="entry name" value="HOMEOBOX-LEUCINE ZIPPER PROTEIN ATHB-14"/>
    <property type="match status" value="1"/>
</dbReference>
<proteinExistence type="predicted"/>
<comment type="subcellular location">
    <subcellularLocation>
        <location evidence="1 2 3">Nucleus</location>
    </subcellularLocation>
</comment>
<keyword evidence="2 3" id="KW-0539">Nucleus</keyword>
<feature type="DNA-binding region" description="Homeobox" evidence="2">
    <location>
        <begin position="12"/>
        <end position="66"/>
    </location>
</feature>
<dbReference type="Proteomes" id="UP001497512">
    <property type="component" value="Chromosome 2"/>
</dbReference>
<evidence type="ECO:0000313" key="6">
    <source>
        <dbReference type="Proteomes" id="UP001497512"/>
    </source>
</evidence>
<evidence type="ECO:0000256" key="2">
    <source>
        <dbReference type="PROSITE-ProRule" id="PRU00108"/>
    </source>
</evidence>
<accession>A0ABP0U7N7</accession>
<sequence>MDVSGKYEPFTEEQMEALERLYHECPKPSSIRRQQLIWEAPVLASIEPKQIKVWFQNRRRCREKQQKKKEPTRSLVSMNAKLTALNKLLVEENERLARHTSQLTLDNRMLRQQLHDLPPAAPGPDTQHSLLLNQEIQHQMKEERVYEEDSLLNALKDGGGNEKNTPRDHLSLQPILGQNYYGVAAASTDDGSSDSVITVVGLPQNSTPQHYSPQDVHSAGRLLAVTDEMTLTEFLAKANRIVVDWIQLPSMKEIGGNGVAWELCSGDQYADDQESQS</sequence>
<organism evidence="5 6">
    <name type="scientific">Sphagnum troendelagicum</name>
    <dbReference type="NCBI Taxonomy" id="128251"/>
    <lineage>
        <taxon>Eukaryota</taxon>
        <taxon>Viridiplantae</taxon>
        <taxon>Streptophyta</taxon>
        <taxon>Embryophyta</taxon>
        <taxon>Bryophyta</taxon>
        <taxon>Sphagnophytina</taxon>
        <taxon>Sphagnopsida</taxon>
        <taxon>Sphagnales</taxon>
        <taxon>Sphagnaceae</taxon>
        <taxon>Sphagnum</taxon>
    </lineage>
</organism>
<name>A0ABP0U7N7_9BRYO</name>
<dbReference type="Pfam" id="PF00046">
    <property type="entry name" value="Homeodomain"/>
    <property type="match status" value="1"/>
</dbReference>
<dbReference type="Gene3D" id="1.10.10.60">
    <property type="entry name" value="Homeodomain-like"/>
    <property type="match status" value="1"/>
</dbReference>
<dbReference type="InterPro" id="IPR009057">
    <property type="entry name" value="Homeodomain-like_sf"/>
</dbReference>
<evidence type="ECO:0000259" key="4">
    <source>
        <dbReference type="PROSITE" id="PS50071"/>
    </source>
</evidence>
<dbReference type="SMART" id="SM00389">
    <property type="entry name" value="HOX"/>
    <property type="match status" value="1"/>
</dbReference>
<dbReference type="PANTHER" id="PTHR45950:SF7">
    <property type="entry name" value="HOMEOBOX-LEUCINE ZIPPER PROTEIN ATHB-14"/>
    <property type="match status" value="1"/>
</dbReference>
<dbReference type="EMBL" id="OZ019894">
    <property type="protein sequence ID" value="CAK9214617.1"/>
    <property type="molecule type" value="Genomic_DNA"/>
</dbReference>
<gene>
    <name evidence="5" type="ORF">CSSPTR1EN2_LOCUS12321</name>
</gene>
<keyword evidence="2 3" id="KW-0371">Homeobox</keyword>
<evidence type="ECO:0000256" key="3">
    <source>
        <dbReference type="RuleBase" id="RU000682"/>
    </source>
</evidence>
<dbReference type="SUPFAM" id="SSF46689">
    <property type="entry name" value="Homeodomain-like"/>
    <property type="match status" value="1"/>
</dbReference>
<evidence type="ECO:0000313" key="5">
    <source>
        <dbReference type="EMBL" id="CAK9214617.1"/>
    </source>
</evidence>
<protein>
    <recommendedName>
        <fullName evidence="4">Homeobox domain-containing protein</fullName>
    </recommendedName>
</protein>
<evidence type="ECO:0000256" key="1">
    <source>
        <dbReference type="ARBA" id="ARBA00004123"/>
    </source>
</evidence>
<feature type="domain" description="Homeobox" evidence="4">
    <location>
        <begin position="10"/>
        <end position="65"/>
    </location>
</feature>
<keyword evidence="6" id="KW-1185">Reference proteome</keyword>
<keyword evidence="2 3" id="KW-0238">DNA-binding</keyword>
<reference evidence="5" key="1">
    <citation type="submission" date="2024-02" db="EMBL/GenBank/DDBJ databases">
        <authorList>
            <consortium name="ELIXIR-Norway"/>
            <consortium name="Elixir Norway"/>
        </authorList>
    </citation>
    <scope>NUCLEOTIDE SEQUENCE</scope>
</reference>
<dbReference type="InterPro" id="IPR001356">
    <property type="entry name" value="HD"/>
</dbReference>
<dbReference type="CDD" id="cd00086">
    <property type="entry name" value="homeodomain"/>
    <property type="match status" value="1"/>
</dbReference>
<dbReference type="PROSITE" id="PS50071">
    <property type="entry name" value="HOMEOBOX_2"/>
    <property type="match status" value="1"/>
</dbReference>
<dbReference type="InterPro" id="IPR044830">
    <property type="entry name" value="HD-Zip_III"/>
</dbReference>